<evidence type="ECO:0000256" key="1">
    <source>
        <dbReference type="ARBA" id="ARBA00004123"/>
    </source>
</evidence>
<comment type="caution">
    <text evidence="13">The sequence shown here is derived from an EMBL/GenBank/DDBJ whole genome shotgun (WGS) entry which is preliminary data.</text>
</comment>
<feature type="DNA-binding region" description="Homeobox" evidence="9">
    <location>
        <begin position="44"/>
        <end position="103"/>
    </location>
</feature>
<keyword evidence="3" id="KW-0805">Transcription regulation</keyword>
<dbReference type="CDD" id="cd00086">
    <property type="entry name" value="homeodomain"/>
    <property type="match status" value="1"/>
</dbReference>
<keyword evidence="7" id="KW-0804">Transcription</keyword>
<gene>
    <name evidence="13" type="ORF">ZOSMA_2G02150</name>
</gene>
<protein>
    <recommendedName>
        <fullName evidence="12">Homeobox domain-containing protein</fullName>
    </recommendedName>
</protein>
<evidence type="ECO:0000256" key="8">
    <source>
        <dbReference type="ARBA" id="ARBA00023242"/>
    </source>
</evidence>
<evidence type="ECO:0000256" key="2">
    <source>
        <dbReference type="ARBA" id="ARBA00006789"/>
    </source>
</evidence>
<comment type="subcellular location">
    <subcellularLocation>
        <location evidence="1 9 10">Nucleus</location>
    </subcellularLocation>
</comment>
<comment type="similarity">
    <text evidence="2">Belongs to the HD-ZIP homeobox family. Class IV subfamily.</text>
</comment>
<accession>A0A0K9PDC4</accession>
<evidence type="ECO:0000256" key="11">
    <source>
        <dbReference type="SAM" id="Coils"/>
    </source>
</evidence>
<dbReference type="PANTHER" id="PTHR45654">
    <property type="entry name" value="HOMEOBOX-LEUCINE ZIPPER PROTEIN MERISTEM L1"/>
    <property type="match status" value="1"/>
</dbReference>
<keyword evidence="5 9" id="KW-0238">DNA-binding</keyword>
<dbReference type="SUPFAM" id="SSF46689">
    <property type="entry name" value="Homeodomain-like"/>
    <property type="match status" value="1"/>
</dbReference>
<keyword evidence="8 9" id="KW-0539">Nucleus</keyword>
<dbReference type="PROSITE" id="PS50071">
    <property type="entry name" value="HOMEOBOX_2"/>
    <property type="match status" value="1"/>
</dbReference>
<dbReference type="GO" id="GO:0003677">
    <property type="term" value="F:DNA binding"/>
    <property type="evidence" value="ECO:0007669"/>
    <property type="project" value="UniProtKB-UniRule"/>
</dbReference>
<dbReference type="PANTHER" id="PTHR45654:SF5">
    <property type="entry name" value="HOMEOBOX-LEUCINE ZIPPER PROTEIN ANTHOCYANINLESS 2-RELATED"/>
    <property type="match status" value="1"/>
</dbReference>
<evidence type="ECO:0000256" key="7">
    <source>
        <dbReference type="ARBA" id="ARBA00023163"/>
    </source>
</evidence>
<organism evidence="13 14">
    <name type="scientific">Zostera marina</name>
    <name type="common">Eelgrass</name>
    <dbReference type="NCBI Taxonomy" id="29655"/>
    <lineage>
        <taxon>Eukaryota</taxon>
        <taxon>Viridiplantae</taxon>
        <taxon>Streptophyta</taxon>
        <taxon>Embryophyta</taxon>
        <taxon>Tracheophyta</taxon>
        <taxon>Spermatophyta</taxon>
        <taxon>Magnoliopsida</taxon>
        <taxon>Liliopsida</taxon>
        <taxon>Zosteraceae</taxon>
        <taxon>Zostera</taxon>
    </lineage>
</organism>
<evidence type="ECO:0000313" key="14">
    <source>
        <dbReference type="Proteomes" id="UP000036987"/>
    </source>
</evidence>
<dbReference type="OrthoDB" id="786892at2759"/>
<sequence>MMNNGSNLNFFDEKENNFSRGDNFFEAKYDSKQNLEDAMSSTDKRIKYHRHSLHQIQNLEEVFKKNLHPDQQQRTELGKKLNINSRQIKFWFQNRRAQLKNQLERYENIILKQENIKLRLEQMSLMNAARRRPCCFKCRYHIVYGKNL</sequence>
<evidence type="ECO:0000256" key="9">
    <source>
        <dbReference type="PROSITE-ProRule" id="PRU00108"/>
    </source>
</evidence>
<dbReference type="GO" id="GO:0005634">
    <property type="term" value="C:nucleus"/>
    <property type="evidence" value="ECO:0007669"/>
    <property type="project" value="UniProtKB-SubCell"/>
</dbReference>
<evidence type="ECO:0000256" key="4">
    <source>
        <dbReference type="ARBA" id="ARBA00023054"/>
    </source>
</evidence>
<name>A0A0K9PDC4_ZOSMR</name>
<dbReference type="STRING" id="29655.A0A0K9PDC4"/>
<evidence type="ECO:0000256" key="10">
    <source>
        <dbReference type="RuleBase" id="RU000682"/>
    </source>
</evidence>
<feature type="domain" description="Homeobox" evidence="12">
    <location>
        <begin position="42"/>
        <end position="102"/>
    </location>
</feature>
<keyword evidence="4 11" id="KW-0175">Coiled coil</keyword>
<evidence type="ECO:0000256" key="3">
    <source>
        <dbReference type="ARBA" id="ARBA00023015"/>
    </source>
</evidence>
<evidence type="ECO:0000259" key="12">
    <source>
        <dbReference type="PROSITE" id="PS50071"/>
    </source>
</evidence>
<evidence type="ECO:0000256" key="5">
    <source>
        <dbReference type="ARBA" id="ARBA00023125"/>
    </source>
</evidence>
<dbReference type="Gene3D" id="1.10.10.60">
    <property type="entry name" value="Homeodomain-like"/>
    <property type="match status" value="1"/>
</dbReference>
<dbReference type="Proteomes" id="UP000036987">
    <property type="component" value="Unassembled WGS sequence"/>
</dbReference>
<dbReference type="Pfam" id="PF00046">
    <property type="entry name" value="Homeodomain"/>
    <property type="match status" value="1"/>
</dbReference>
<evidence type="ECO:0000313" key="13">
    <source>
        <dbReference type="EMBL" id="KMZ66205.1"/>
    </source>
</evidence>
<dbReference type="InterPro" id="IPR042160">
    <property type="entry name" value="HD-Zip_IV"/>
</dbReference>
<reference evidence="14" key="1">
    <citation type="journal article" date="2016" name="Nature">
        <title>The genome of the seagrass Zostera marina reveals angiosperm adaptation to the sea.</title>
        <authorList>
            <person name="Olsen J.L."/>
            <person name="Rouze P."/>
            <person name="Verhelst B."/>
            <person name="Lin Y.-C."/>
            <person name="Bayer T."/>
            <person name="Collen J."/>
            <person name="Dattolo E."/>
            <person name="De Paoli E."/>
            <person name="Dittami S."/>
            <person name="Maumus F."/>
            <person name="Michel G."/>
            <person name="Kersting A."/>
            <person name="Lauritano C."/>
            <person name="Lohaus R."/>
            <person name="Toepel M."/>
            <person name="Tonon T."/>
            <person name="Vanneste K."/>
            <person name="Amirebrahimi M."/>
            <person name="Brakel J."/>
            <person name="Bostroem C."/>
            <person name="Chovatia M."/>
            <person name="Grimwood J."/>
            <person name="Jenkins J.W."/>
            <person name="Jueterbock A."/>
            <person name="Mraz A."/>
            <person name="Stam W.T."/>
            <person name="Tice H."/>
            <person name="Bornberg-Bauer E."/>
            <person name="Green P.J."/>
            <person name="Pearson G.A."/>
            <person name="Procaccini G."/>
            <person name="Duarte C.M."/>
            <person name="Schmutz J."/>
            <person name="Reusch T.B.H."/>
            <person name="Van de Peer Y."/>
        </authorList>
    </citation>
    <scope>NUCLEOTIDE SEQUENCE [LARGE SCALE GENOMIC DNA]</scope>
    <source>
        <strain evidence="14">cv. Finnish</strain>
    </source>
</reference>
<dbReference type="SMART" id="SM00389">
    <property type="entry name" value="HOX"/>
    <property type="match status" value="1"/>
</dbReference>
<dbReference type="InterPro" id="IPR001356">
    <property type="entry name" value="HD"/>
</dbReference>
<dbReference type="EMBL" id="LFYR01000981">
    <property type="protein sequence ID" value="KMZ66205.1"/>
    <property type="molecule type" value="Genomic_DNA"/>
</dbReference>
<keyword evidence="14" id="KW-1185">Reference proteome</keyword>
<feature type="coiled-coil region" evidence="11">
    <location>
        <begin position="96"/>
        <end position="123"/>
    </location>
</feature>
<proteinExistence type="inferred from homology"/>
<dbReference type="OMA" id="IKERHEN"/>
<dbReference type="InterPro" id="IPR009057">
    <property type="entry name" value="Homeodomain-like_sf"/>
</dbReference>
<dbReference type="FunFam" id="1.10.10.60:FF:000229">
    <property type="entry name" value="Homeobox-leucine zipper protein HDG1"/>
    <property type="match status" value="1"/>
</dbReference>
<keyword evidence="6 9" id="KW-0371">Homeobox</keyword>
<evidence type="ECO:0000256" key="6">
    <source>
        <dbReference type="ARBA" id="ARBA00023155"/>
    </source>
</evidence>
<dbReference type="AlphaFoldDB" id="A0A0K9PDC4"/>